<sequence>MSAWFILSSLTPALICSLASLTLATLPVPTGRKIITAFDGHELPDLNGDDRVVDLSSTEASLSHQLTPSFYAKVLESSCGPAWKQMQSVYFTITTSSLDDHESKSLGQNAAGSRKQRKASHDLVSADNRPGKRNKLDKQDRPPISIQTQARPPNEPIDRPLISQEKISTEKNSEKEKTSTAQQRVEDSTSTQLPPFFKVYDWDFLRARDRDHEEDVEKSSNYKQQSALLQQRNQTKINIDKKLEWVFRLFEFIEDSQGFFWIRRRDLPNLIRIFNKQRHLLPRKYTGNLRTKKLSELILKLSDQKLGLDLYPILTDKILIDLKIRIESRLSKELEKGVKVNSEGTINFLPRLSNKKVLAILKYVANVTKIATFLIIFNLTLFKEHGEGDLLTKETVEEILNFLREFWIELEIPANNSKLLDENPWARQISKMLRLEFNCISDGHSDSLNRFMYRPEIWYHKAWRIVHYWTEKKGRSTGRGGPELLPVEIANNIFMYSNPAYFP</sequence>
<feature type="region of interest" description="Disordered" evidence="1">
    <location>
        <begin position="100"/>
        <end position="189"/>
    </location>
</feature>
<feature type="compositionally biased region" description="Basic and acidic residues" evidence="1">
    <location>
        <begin position="167"/>
        <end position="178"/>
    </location>
</feature>
<evidence type="ECO:0000313" key="3">
    <source>
        <dbReference type="EMBL" id="KNE95011.1"/>
    </source>
</evidence>
<dbReference type="EMBL" id="AJIL01000104">
    <property type="protein sequence ID" value="KNE95011.1"/>
    <property type="molecule type" value="Genomic_DNA"/>
</dbReference>
<reference evidence="4" key="1">
    <citation type="submission" date="2014-03" db="EMBL/GenBank/DDBJ databases">
        <title>The Genome Sequence of Puccinia striiformis f. sp. tritici PST-78.</title>
        <authorList>
            <consortium name="The Broad Institute Genome Sequencing Platform"/>
            <person name="Cuomo C."/>
            <person name="Hulbert S."/>
            <person name="Chen X."/>
            <person name="Walker B."/>
            <person name="Young S.K."/>
            <person name="Zeng Q."/>
            <person name="Gargeya S."/>
            <person name="Fitzgerald M."/>
            <person name="Haas B."/>
            <person name="Abouelleil A."/>
            <person name="Alvarado L."/>
            <person name="Arachchi H.M."/>
            <person name="Berlin A.M."/>
            <person name="Chapman S.B."/>
            <person name="Goldberg J."/>
            <person name="Griggs A."/>
            <person name="Gujja S."/>
            <person name="Hansen M."/>
            <person name="Howarth C."/>
            <person name="Imamovic A."/>
            <person name="Larimer J."/>
            <person name="McCowan C."/>
            <person name="Montmayeur A."/>
            <person name="Murphy C."/>
            <person name="Neiman D."/>
            <person name="Pearson M."/>
            <person name="Priest M."/>
            <person name="Roberts A."/>
            <person name="Saif S."/>
            <person name="Shea T."/>
            <person name="Sisk P."/>
            <person name="Sykes S."/>
            <person name="Wortman J."/>
            <person name="Nusbaum C."/>
            <person name="Birren B."/>
        </authorList>
    </citation>
    <scope>NUCLEOTIDE SEQUENCE [LARGE SCALE GENOMIC DNA]</scope>
    <source>
        <strain evidence="4">race PST-78</strain>
    </source>
</reference>
<dbReference type="OrthoDB" id="2495597at2759"/>
<name>A0A0L0V759_9BASI</name>
<feature type="signal peptide" evidence="2">
    <location>
        <begin position="1"/>
        <end position="24"/>
    </location>
</feature>
<keyword evidence="4" id="KW-1185">Reference proteome</keyword>
<protein>
    <submittedName>
        <fullName evidence="3">Uncharacterized protein</fullName>
    </submittedName>
</protein>
<evidence type="ECO:0000256" key="2">
    <source>
        <dbReference type="SAM" id="SignalP"/>
    </source>
</evidence>
<proteinExistence type="predicted"/>
<dbReference type="AlphaFoldDB" id="A0A0L0V759"/>
<comment type="caution">
    <text evidence="3">The sequence shown here is derived from an EMBL/GenBank/DDBJ whole genome shotgun (WGS) entry which is preliminary data.</text>
</comment>
<evidence type="ECO:0000313" key="4">
    <source>
        <dbReference type="Proteomes" id="UP000054564"/>
    </source>
</evidence>
<dbReference type="Proteomes" id="UP000054564">
    <property type="component" value="Unassembled WGS sequence"/>
</dbReference>
<gene>
    <name evidence="3" type="ORF">PSTG_11611</name>
</gene>
<evidence type="ECO:0000256" key="1">
    <source>
        <dbReference type="SAM" id="MobiDB-lite"/>
    </source>
</evidence>
<accession>A0A0L0V759</accession>
<feature type="chain" id="PRO_5005548882" evidence="2">
    <location>
        <begin position="25"/>
        <end position="503"/>
    </location>
</feature>
<feature type="compositionally biased region" description="Polar residues" evidence="1">
    <location>
        <begin position="179"/>
        <end position="189"/>
    </location>
</feature>
<organism evidence="3 4">
    <name type="scientific">Puccinia striiformis f. sp. tritici PST-78</name>
    <dbReference type="NCBI Taxonomy" id="1165861"/>
    <lineage>
        <taxon>Eukaryota</taxon>
        <taxon>Fungi</taxon>
        <taxon>Dikarya</taxon>
        <taxon>Basidiomycota</taxon>
        <taxon>Pucciniomycotina</taxon>
        <taxon>Pucciniomycetes</taxon>
        <taxon>Pucciniales</taxon>
        <taxon>Pucciniaceae</taxon>
        <taxon>Puccinia</taxon>
    </lineage>
</organism>
<keyword evidence="2" id="KW-0732">Signal</keyword>